<proteinExistence type="predicted"/>
<comment type="caution">
    <text evidence="2">The sequence shown here is derived from an EMBL/GenBank/DDBJ whole genome shotgun (WGS) entry which is preliminary data.</text>
</comment>
<dbReference type="Proteomes" id="UP001215280">
    <property type="component" value="Unassembled WGS sequence"/>
</dbReference>
<feature type="compositionally biased region" description="Low complexity" evidence="1">
    <location>
        <begin position="159"/>
        <end position="176"/>
    </location>
</feature>
<keyword evidence="3" id="KW-1185">Reference proteome</keyword>
<name>A0AAD7I2P4_9AGAR</name>
<protein>
    <submittedName>
        <fullName evidence="2">Uncharacterized protein</fullName>
    </submittedName>
</protein>
<gene>
    <name evidence="2" type="ORF">DFH07DRAFT_131552</name>
</gene>
<feature type="region of interest" description="Disordered" evidence="1">
    <location>
        <begin position="62"/>
        <end position="83"/>
    </location>
</feature>
<dbReference type="EMBL" id="JARJLG010000166">
    <property type="protein sequence ID" value="KAJ7733730.1"/>
    <property type="molecule type" value="Genomic_DNA"/>
</dbReference>
<evidence type="ECO:0000313" key="2">
    <source>
        <dbReference type="EMBL" id="KAJ7733730.1"/>
    </source>
</evidence>
<evidence type="ECO:0000256" key="1">
    <source>
        <dbReference type="SAM" id="MobiDB-lite"/>
    </source>
</evidence>
<feature type="compositionally biased region" description="Low complexity" evidence="1">
    <location>
        <begin position="64"/>
        <end position="83"/>
    </location>
</feature>
<organism evidence="2 3">
    <name type="scientific">Mycena maculata</name>
    <dbReference type="NCBI Taxonomy" id="230809"/>
    <lineage>
        <taxon>Eukaryota</taxon>
        <taxon>Fungi</taxon>
        <taxon>Dikarya</taxon>
        <taxon>Basidiomycota</taxon>
        <taxon>Agaricomycotina</taxon>
        <taxon>Agaricomycetes</taxon>
        <taxon>Agaricomycetidae</taxon>
        <taxon>Agaricales</taxon>
        <taxon>Marasmiineae</taxon>
        <taxon>Mycenaceae</taxon>
        <taxon>Mycena</taxon>
    </lineage>
</organism>
<feature type="region of interest" description="Disordered" evidence="1">
    <location>
        <begin position="119"/>
        <end position="180"/>
    </location>
</feature>
<evidence type="ECO:0000313" key="3">
    <source>
        <dbReference type="Proteomes" id="UP001215280"/>
    </source>
</evidence>
<reference evidence="2" key="1">
    <citation type="submission" date="2023-03" db="EMBL/GenBank/DDBJ databases">
        <title>Massive genome expansion in bonnet fungi (Mycena s.s.) driven by repeated elements and novel gene families across ecological guilds.</title>
        <authorList>
            <consortium name="Lawrence Berkeley National Laboratory"/>
            <person name="Harder C.B."/>
            <person name="Miyauchi S."/>
            <person name="Viragh M."/>
            <person name="Kuo A."/>
            <person name="Thoen E."/>
            <person name="Andreopoulos B."/>
            <person name="Lu D."/>
            <person name="Skrede I."/>
            <person name="Drula E."/>
            <person name="Henrissat B."/>
            <person name="Morin E."/>
            <person name="Kohler A."/>
            <person name="Barry K."/>
            <person name="LaButti K."/>
            <person name="Morin E."/>
            <person name="Salamov A."/>
            <person name="Lipzen A."/>
            <person name="Mereny Z."/>
            <person name="Hegedus B."/>
            <person name="Baldrian P."/>
            <person name="Stursova M."/>
            <person name="Weitz H."/>
            <person name="Taylor A."/>
            <person name="Grigoriev I.V."/>
            <person name="Nagy L.G."/>
            <person name="Martin F."/>
            <person name="Kauserud H."/>
        </authorList>
    </citation>
    <scope>NUCLEOTIDE SEQUENCE</scope>
    <source>
        <strain evidence="2">CBHHK188m</strain>
    </source>
</reference>
<dbReference type="AlphaFoldDB" id="A0AAD7I2P4"/>
<accession>A0AAD7I2P4</accession>
<sequence length="271" mass="27746">MTLNNHPPIFNLSMVVGGQVSSVDITDPGDVRVVPAWGATITNNSIIPPSAVQNLPANLTTNGTSTSASASHSALPSASSSVVNSRPVSSVANSASAQVVRSTASQKQARAFSPINAVAKDQSDQSSQTPSSPSSPSPQPPAASSSIKGIQHTVSSGNDTTPSSSASAAMPSTTDPLGNIPNTLKGNLMMFSINPGSWADDLASNVAFAVKERPDVTAKYFGNGTNGMGPIGQIWTHICVITTDDPSTPGLNTVQVLGKMWDVLPALKGWL</sequence>